<evidence type="ECO:0000313" key="3">
    <source>
        <dbReference type="Proteomes" id="UP001239267"/>
    </source>
</evidence>
<evidence type="ECO:0000313" key="2">
    <source>
        <dbReference type="EMBL" id="MDQ0146648.1"/>
    </source>
</evidence>
<dbReference type="Proteomes" id="UP001239267">
    <property type="component" value="Unassembled WGS sequence"/>
</dbReference>
<name>A0AAJ1SVL6_9MICC</name>
<evidence type="ECO:0008006" key="4">
    <source>
        <dbReference type="Google" id="ProtNLM"/>
    </source>
</evidence>
<feature type="region of interest" description="Disordered" evidence="1">
    <location>
        <begin position="90"/>
        <end position="115"/>
    </location>
</feature>
<evidence type="ECO:0000256" key="1">
    <source>
        <dbReference type="SAM" id="MobiDB-lite"/>
    </source>
</evidence>
<dbReference type="AlphaFoldDB" id="A0AAJ1SVL6"/>
<proteinExistence type="predicted"/>
<dbReference type="InterPro" id="IPR029068">
    <property type="entry name" value="Glyas_Bleomycin-R_OHBP_Dase"/>
</dbReference>
<keyword evidence="3" id="KW-1185">Reference proteome</keyword>
<sequence>MASWPYRPIRNPEDNAMLRVRPVHFTSRTEAWKQLLTALGMVPTEDDGGWTVFDSGSGRLAVHSAEAGSGQDGRTVLAVEVGDVAEFARRTNASAKEDSPQEGAAEGTGPAEPVTADHGDACRISAPDGFSFLADKAAHFAQCADADPALAVAAVWYTEDPEGAVRTLLHIGARPRPVPDNDETADFTAKNGGVLLVRPAAGASRSGLGFEYGGGLEQLRERLTAAGFSASLTEEAFGSTLHVANPDAGSPNAPATVWVSQHRPMG</sequence>
<reference evidence="2 3" key="1">
    <citation type="submission" date="2023-07" db="EMBL/GenBank/DDBJ databases">
        <title>Sorghum-associated microbial communities from plants grown in Nebraska, USA.</title>
        <authorList>
            <person name="Schachtman D."/>
        </authorList>
    </citation>
    <scope>NUCLEOTIDE SEQUENCE [LARGE SCALE GENOMIC DNA]</scope>
    <source>
        <strain evidence="2 3">DS1001</strain>
    </source>
</reference>
<dbReference type="SUPFAM" id="SSF54593">
    <property type="entry name" value="Glyoxalase/Bleomycin resistance protein/Dihydroxybiphenyl dioxygenase"/>
    <property type="match status" value="1"/>
</dbReference>
<gene>
    <name evidence="2" type="ORF">J2T23_002545</name>
</gene>
<comment type="caution">
    <text evidence="2">The sequence shown here is derived from an EMBL/GenBank/DDBJ whole genome shotgun (WGS) entry which is preliminary data.</text>
</comment>
<dbReference type="EMBL" id="JAUSTB010000007">
    <property type="protein sequence ID" value="MDQ0146648.1"/>
    <property type="molecule type" value="Genomic_DNA"/>
</dbReference>
<accession>A0AAJ1SVL6</accession>
<organism evidence="2 3">
    <name type="scientific">Pseudarthrobacter niigatensis</name>
    <dbReference type="NCBI Taxonomy" id="369935"/>
    <lineage>
        <taxon>Bacteria</taxon>
        <taxon>Bacillati</taxon>
        <taxon>Actinomycetota</taxon>
        <taxon>Actinomycetes</taxon>
        <taxon>Micrococcales</taxon>
        <taxon>Micrococcaceae</taxon>
        <taxon>Pseudarthrobacter</taxon>
    </lineage>
</organism>
<protein>
    <recommendedName>
        <fullName evidence="4">VOC family protein</fullName>
    </recommendedName>
</protein>